<keyword evidence="3" id="KW-1185">Reference proteome</keyword>
<evidence type="ECO:0000256" key="1">
    <source>
        <dbReference type="SAM" id="MobiDB-lite"/>
    </source>
</evidence>
<dbReference type="InterPro" id="IPR045392">
    <property type="entry name" value="DUF6519"/>
</dbReference>
<protein>
    <submittedName>
        <fullName evidence="2">DUF6519 domain-containing protein</fullName>
    </submittedName>
</protein>
<name>A0ABU9BXB4_9BURK</name>
<gene>
    <name evidence="2" type="ORF">AACH06_22035</name>
</gene>
<dbReference type="EMBL" id="JBBUTG010000016">
    <property type="protein sequence ID" value="MEK8033510.1"/>
    <property type="molecule type" value="Genomic_DNA"/>
</dbReference>
<proteinExistence type="predicted"/>
<accession>A0ABU9BXB4</accession>
<feature type="compositionally biased region" description="Pro residues" evidence="1">
    <location>
        <begin position="462"/>
        <end position="484"/>
    </location>
</feature>
<reference evidence="2 3" key="1">
    <citation type="submission" date="2024-04" db="EMBL/GenBank/DDBJ databases">
        <title>Novel species of the genus Ideonella isolated from streams.</title>
        <authorList>
            <person name="Lu H."/>
        </authorList>
    </citation>
    <scope>NUCLEOTIDE SEQUENCE [LARGE SCALE GENOMIC DNA]</scope>
    <source>
        <strain evidence="2 3">DXS29W</strain>
    </source>
</reference>
<organism evidence="2 3">
    <name type="scientific">Ideonella lacteola</name>
    <dbReference type="NCBI Taxonomy" id="2984193"/>
    <lineage>
        <taxon>Bacteria</taxon>
        <taxon>Pseudomonadati</taxon>
        <taxon>Pseudomonadota</taxon>
        <taxon>Betaproteobacteria</taxon>
        <taxon>Burkholderiales</taxon>
        <taxon>Sphaerotilaceae</taxon>
        <taxon>Ideonella</taxon>
    </lineage>
</organism>
<dbReference type="Proteomes" id="UP001371218">
    <property type="component" value="Unassembled WGS sequence"/>
</dbReference>
<dbReference type="RefSeq" id="WP_341427930.1">
    <property type="nucleotide sequence ID" value="NZ_JBBUTG010000016.1"/>
</dbReference>
<dbReference type="Pfam" id="PF20129">
    <property type="entry name" value="DUF6519"/>
    <property type="match status" value="2"/>
</dbReference>
<evidence type="ECO:0000313" key="3">
    <source>
        <dbReference type="Proteomes" id="UP001371218"/>
    </source>
</evidence>
<evidence type="ECO:0000313" key="2">
    <source>
        <dbReference type="EMBL" id="MEK8033510.1"/>
    </source>
</evidence>
<comment type="caution">
    <text evidence="2">The sequence shown here is derived from an EMBL/GenBank/DDBJ whole genome shotgun (WGS) entry which is preliminary data.</text>
</comment>
<sequence>MKGDFTRFGFDKSKHFSRVLHQQGRVTLDADQNDATHILLHHLRTLTRDLYGGSGGPPDSGFALSLDTSRSPGVLSISPGHYYVEGILCENEAWVDYAHQPDHIPPPGDDQHPGDPLLNWLEKPQYGQFFWVYLDVWERHVSWIEDDSIREPALGGPDTCTRAQVVWQVKALAWDEKQWGDPRQSNDACGTPLGSLSGLGTGRMNARLDPGTPYTDACIVSPEAAYRGTENHLYRVEVHRGGTAGVPGGATFKWSRENGSVATRWTGVGSSGDATTLSVSSIRGFAAGDWVELSHDALELAGLPGQLVRLSSVEGDQLVVDSASIPGGTLMAWSEALHNPRLRRWDQRSSDIVGLDAGAVPIVESKDASATWLDLEDGIQVAFEAGGHYVSGEYWLIPARVATQGILWPAQGTEDGLQSPQGIKHHYAPLGVLTIDDAGGAQMLSNCRRCMSLGQTECAVIAPPPPSPRETPPPGRRPTKPPQPQTDRVIDRTKAVKRRKAGG</sequence>
<feature type="region of interest" description="Disordered" evidence="1">
    <location>
        <begin position="460"/>
        <end position="503"/>
    </location>
</feature>